<evidence type="ECO:0000256" key="1">
    <source>
        <dbReference type="RuleBase" id="RU000383"/>
    </source>
</evidence>
<dbReference type="Pfam" id="PF00134">
    <property type="entry name" value="Cyclin_N"/>
    <property type="match status" value="1"/>
</dbReference>
<dbReference type="GO" id="GO:0000979">
    <property type="term" value="F:RNA polymerase II core promoter sequence-specific DNA binding"/>
    <property type="evidence" value="ECO:0007669"/>
    <property type="project" value="EnsemblFungi"/>
</dbReference>
<name>A0A1L0FFS0_9ASCO</name>
<dbReference type="SMART" id="SM00385">
    <property type="entry name" value="CYCLIN"/>
    <property type="match status" value="1"/>
</dbReference>
<keyword evidence="5" id="KW-1185">Reference proteome</keyword>
<feature type="compositionally biased region" description="Low complexity" evidence="2">
    <location>
        <begin position="296"/>
        <end position="310"/>
    </location>
</feature>
<dbReference type="GO" id="GO:0051321">
    <property type="term" value="P:meiotic cell cycle"/>
    <property type="evidence" value="ECO:0007669"/>
    <property type="project" value="EnsemblFungi"/>
</dbReference>
<dbReference type="PANTHER" id="PTHR10026">
    <property type="entry name" value="CYCLIN"/>
    <property type="match status" value="1"/>
</dbReference>
<dbReference type="GO" id="GO:0016592">
    <property type="term" value="C:mediator complex"/>
    <property type="evidence" value="ECO:0007669"/>
    <property type="project" value="EnsemblFungi"/>
</dbReference>
<reference evidence="5" key="1">
    <citation type="submission" date="2016-11" db="EMBL/GenBank/DDBJ databases">
        <authorList>
            <person name="Guldener U."/>
        </authorList>
    </citation>
    <scope>NUCLEOTIDE SEQUENCE [LARGE SCALE GENOMIC DNA]</scope>
</reference>
<dbReference type="GO" id="GO:0034605">
    <property type="term" value="P:cellular response to heat"/>
    <property type="evidence" value="ECO:0007669"/>
    <property type="project" value="EnsemblFungi"/>
</dbReference>
<proteinExistence type="inferred from homology"/>
<evidence type="ECO:0000259" key="3">
    <source>
        <dbReference type="SMART" id="SM00385"/>
    </source>
</evidence>
<dbReference type="GO" id="GO:0045944">
    <property type="term" value="P:positive regulation of transcription by RNA polymerase II"/>
    <property type="evidence" value="ECO:0007669"/>
    <property type="project" value="EnsemblFungi"/>
</dbReference>
<dbReference type="InterPro" id="IPR043198">
    <property type="entry name" value="Cyclin/Ssn8"/>
</dbReference>
<dbReference type="GO" id="GO:0000122">
    <property type="term" value="P:negative regulation of transcription by RNA polymerase II"/>
    <property type="evidence" value="ECO:0007669"/>
    <property type="project" value="EnsemblFungi"/>
</dbReference>
<dbReference type="InterPro" id="IPR006671">
    <property type="entry name" value="Cyclin_N"/>
</dbReference>
<dbReference type="GO" id="GO:0016538">
    <property type="term" value="F:cyclin-dependent protein serine/threonine kinase regulator activity"/>
    <property type="evidence" value="ECO:0007669"/>
    <property type="project" value="EnsemblFungi"/>
</dbReference>
<dbReference type="EMBL" id="FQNF01000007">
    <property type="protein sequence ID" value="SGZ38422.1"/>
    <property type="molecule type" value="Genomic_DNA"/>
</dbReference>
<dbReference type="CDD" id="cd20513">
    <property type="entry name" value="CYCLIN_CCNC_rpt1"/>
    <property type="match status" value="1"/>
</dbReference>
<dbReference type="AlphaFoldDB" id="A0A1L0FFS0"/>
<evidence type="ECO:0000313" key="4">
    <source>
        <dbReference type="EMBL" id="SGZ38422.1"/>
    </source>
</evidence>
<dbReference type="InterPro" id="IPR036915">
    <property type="entry name" value="Cyclin-like_sf"/>
</dbReference>
<dbReference type="SUPFAM" id="SSF47954">
    <property type="entry name" value="Cyclin-like"/>
    <property type="match status" value="2"/>
</dbReference>
<feature type="compositionally biased region" description="Polar residues" evidence="2">
    <location>
        <begin position="281"/>
        <end position="295"/>
    </location>
</feature>
<accession>A0A1L0FFS0</accession>
<dbReference type="OrthoDB" id="10266018at2759"/>
<keyword evidence="1" id="KW-0195">Cyclin</keyword>
<feature type="domain" description="Cyclin-like" evidence="3">
    <location>
        <begin position="79"/>
        <end position="178"/>
    </location>
</feature>
<feature type="region of interest" description="Disordered" evidence="2">
    <location>
        <begin position="278"/>
        <end position="313"/>
    </location>
</feature>
<dbReference type="GO" id="GO:0000411">
    <property type="term" value="P:positive regulation of transcription by galactose"/>
    <property type="evidence" value="ECO:0007669"/>
    <property type="project" value="EnsemblFungi"/>
</dbReference>
<dbReference type="Proteomes" id="UP000183365">
    <property type="component" value="Unassembled WGS sequence"/>
</dbReference>
<organism evidence="4 5">
    <name type="scientific">Hanseniaspora guilliermondii</name>
    <dbReference type="NCBI Taxonomy" id="56406"/>
    <lineage>
        <taxon>Eukaryota</taxon>
        <taxon>Fungi</taxon>
        <taxon>Dikarya</taxon>
        <taxon>Ascomycota</taxon>
        <taxon>Saccharomycotina</taxon>
        <taxon>Saccharomycetes</taxon>
        <taxon>Saccharomycodales</taxon>
        <taxon>Saccharomycodaceae</taxon>
        <taxon>Hanseniaspora</taxon>
    </lineage>
</organism>
<dbReference type="VEuPathDB" id="FungiDB:HGUI_00622"/>
<protein>
    <recommendedName>
        <fullName evidence="3">Cyclin-like domain-containing protein</fullName>
    </recommendedName>
</protein>
<dbReference type="InterPro" id="IPR013763">
    <property type="entry name" value="Cyclin-like_dom"/>
</dbReference>
<sequence length="455" mass="53636">MSANYWTSSQYKNNLYTKSELNDIRLSLFTQELQKYGNYWLTIPLQFKDQESGSNKQISIYAKELHYDRDYNLRIYLYLQLMKLGKKFQLKQVIVSTAMIYVQRFLLKCSIKECNVYYLITTCLYLASKVEECPIHIKSLNLIAKSYWPDFIHSDCTKITEFEFYLIEELKSYMIVYHPYESLKQILHSFTDYVKTNINNDEQNSIENYLFNYEYLQDTWAIINDSYVTDAHLLYPPHIIAVTSLMLSIVLKGEQLDQKIENSRKIIKDIENKKNTEKYNSKSQTINKTTNSDIGSTINSVSNTTNTNNNDPKDFIIPNEEYDEMLINLGLTGDNTVQSKTVVKDSVSPNIANPESTELEEDNFQFTELKEQLKQNCLEKEMIQKKIAMFNEFVALSLINMQHIEDCFKDIMVLYQFWTGYSVAGQGAKYEKIQKNKYNEEWIRFLLYRVYQSKT</sequence>
<dbReference type="GO" id="GO:1990508">
    <property type="term" value="C:CKM complex"/>
    <property type="evidence" value="ECO:0007669"/>
    <property type="project" value="EnsemblFungi"/>
</dbReference>
<dbReference type="Gene3D" id="1.10.472.10">
    <property type="entry name" value="Cyclin-like"/>
    <property type="match status" value="2"/>
</dbReference>
<evidence type="ECO:0000256" key="2">
    <source>
        <dbReference type="SAM" id="MobiDB-lite"/>
    </source>
</evidence>
<evidence type="ECO:0000313" key="5">
    <source>
        <dbReference type="Proteomes" id="UP000183365"/>
    </source>
</evidence>
<comment type="similarity">
    <text evidence="1">Belongs to the cyclin family.</text>
</comment>
<gene>
    <name evidence="4" type="ORF">HGUI_00622</name>
</gene>